<dbReference type="Proteomes" id="UP000282574">
    <property type="component" value="Unassembled WGS sequence"/>
</dbReference>
<organism evidence="1 2">
    <name type="scientific">Chroococcidiopsis cubana SAG 39.79</name>
    <dbReference type="NCBI Taxonomy" id="388085"/>
    <lineage>
        <taxon>Bacteria</taxon>
        <taxon>Bacillati</taxon>
        <taxon>Cyanobacteriota</taxon>
        <taxon>Cyanophyceae</taxon>
        <taxon>Chroococcidiopsidales</taxon>
        <taxon>Chroococcidiopsidaceae</taxon>
        <taxon>Chroococcidiopsis</taxon>
    </lineage>
</organism>
<comment type="caution">
    <text evidence="1">The sequence shown here is derived from an EMBL/GenBank/DDBJ whole genome shotgun (WGS) entry which is preliminary data.</text>
</comment>
<evidence type="ECO:0000313" key="1">
    <source>
        <dbReference type="EMBL" id="RUT14134.1"/>
    </source>
</evidence>
<accession>A0AB37URT4</accession>
<dbReference type="EMBL" id="RSCK01000003">
    <property type="protein sequence ID" value="RUT14134.1"/>
    <property type="molecule type" value="Genomic_DNA"/>
</dbReference>
<protein>
    <recommendedName>
        <fullName evidence="3">DUF1508 domain-containing protein</fullName>
    </recommendedName>
</protein>
<sequence>MEEIAKVATKPSSAFGIANLLCWQGKILLVFYTDYNRWQFQLLSEEGEVFGEQQTYQTAIDAERAGREWVAGCKGDRS</sequence>
<evidence type="ECO:0008006" key="3">
    <source>
        <dbReference type="Google" id="ProtNLM"/>
    </source>
</evidence>
<keyword evidence="2" id="KW-1185">Reference proteome</keyword>
<name>A0AB37URT4_9CYAN</name>
<proteinExistence type="predicted"/>
<gene>
    <name evidence="1" type="ORF">DSM107010_06170</name>
</gene>
<dbReference type="RefSeq" id="WP_241994099.1">
    <property type="nucleotide sequence ID" value="NZ_JAVKZF010000005.1"/>
</dbReference>
<evidence type="ECO:0000313" key="2">
    <source>
        <dbReference type="Proteomes" id="UP000282574"/>
    </source>
</evidence>
<reference evidence="1 2" key="1">
    <citation type="journal article" date="2019" name="Genome Biol. Evol.">
        <title>Day and night: Metabolic profiles and evolutionary relationships of six axenic non-marine cyanobacteria.</title>
        <authorList>
            <person name="Will S.E."/>
            <person name="Henke P."/>
            <person name="Boedeker C."/>
            <person name="Huang S."/>
            <person name="Brinkmann H."/>
            <person name="Rohde M."/>
            <person name="Jarek M."/>
            <person name="Friedl T."/>
            <person name="Seufert S."/>
            <person name="Schumacher M."/>
            <person name="Overmann J."/>
            <person name="Neumann-Schaal M."/>
            <person name="Petersen J."/>
        </authorList>
    </citation>
    <scope>NUCLEOTIDE SEQUENCE [LARGE SCALE GENOMIC DNA]</scope>
    <source>
        <strain evidence="1 2">SAG 39.79</strain>
    </source>
</reference>
<dbReference type="AlphaFoldDB" id="A0AB37URT4"/>